<organism evidence="5 6">
    <name type="scientific">Rotaria socialis</name>
    <dbReference type="NCBI Taxonomy" id="392032"/>
    <lineage>
        <taxon>Eukaryota</taxon>
        <taxon>Metazoa</taxon>
        <taxon>Spiralia</taxon>
        <taxon>Gnathifera</taxon>
        <taxon>Rotifera</taxon>
        <taxon>Eurotatoria</taxon>
        <taxon>Bdelloidea</taxon>
        <taxon>Philodinida</taxon>
        <taxon>Philodinidae</taxon>
        <taxon>Rotaria</taxon>
    </lineage>
</organism>
<evidence type="ECO:0000256" key="3">
    <source>
        <dbReference type="ARBA" id="ARBA00023180"/>
    </source>
</evidence>
<evidence type="ECO:0000313" key="6">
    <source>
        <dbReference type="Proteomes" id="UP000663872"/>
    </source>
</evidence>
<feature type="repeat" description="NHL" evidence="4">
    <location>
        <begin position="49"/>
        <end position="86"/>
    </location>
</feature>
<sequence length="300" mass="33033">MIYSKEFYSILSREKKISSDSYTFSLLVNIPANATWKQNGGTVAGGNGKGGATNQLNWPLGLFVDDDQTVVIADFGNHRIMQWKNGDTTNGQVVAGGKGAGNGLNQLDRLTDVLIDKETDSLIICDRWNGRVVRWSRRSGTTQGEVLIDNIQCRGLAMDDQRNLYVSVWNKDEVRRYKLGEKNYTLVAGGNGKGDGLNQLNLPTYVVVDRDHSVYVSDDWNHRVMKWVEGAKEGIVVAGGQGEGRALTQLSHPNGIFVDTLGTLYVADSWNHRVMRWTQGDKKQGTVIVGGNGEGEGKKI</sequence>
<dbReference type="PANTHER" id="PTHR10680">
    <property type="entry name" value="PEPTIDYL-GLYCINE ALPHA-AMIDATING MONOOXYGENASE"/>
    <property type="match status" value="1"/>
</dbReference>
<dbReference type="InterPro" id="IPR001258">
    <property type="entry name" value="NHL_repeat"/>
</dbReference>
<dbReference type="PANTHER" id="PTHR10680:SF28">
    <property type="entry name" value="SMP-30_GLUCONOLACTONASE_LRE-LIKE REGION DOMAIN-CONTAINING PROTEIN"/>
    <property type="match status" value="1"/>
</dbReference>
<evidence type="ECO:0000313" key="5">
    <source>
        <dbReference type="EMBL" id="CAF3725212.1"/>
    </source>
</evidence>
<keyword evidence="3" id="KW-0325">Glycoprotein</keyword>
<keyword evidence="2" id="KW-0677">Repeat</keyword>
<accession>A0A818WKH1</accession>
<dbReference type="PROSITE" id="PS51125">
    <property type="entry name" value="NHL"/>
    <property type="match status" value="2"/>
</dbReference>
<protein>
    <submittedName>
        <fullName evidence="5">Uncharacterized protein</fullName>
    </submittedName>
</protein>
<dbReference type="Pfam" id="PF01436">
    <property type="entry name" value="NHL"/>
    <property type="match status" value="2"/>
</dbReference>
<proteinExistence type="predicted"/>
<dbReference type="GO" id="GO:0005576">
    <property type="term" value="C:extracellular region"/>
    <property type="evidence" value="ECO:0007669"/>
    <property type="project" value="TreeGrafter"/>
</dbReference>
<name>A0A818WKH1_9BILA</name>
<dbReference type="SUPFAM" id="SSF101898">
    <property type="entry name" value="NHL repeat"/>
    <property type="match status" value="1"/>
</dbReference>
<dbReference type="Proteomes" id="UP000663872">
    <property type="component" value="Unassembled WGS sequence"/>
</dbReference>
<dbReference type="CDD" id="cd05819">
    <property type="entry name" value="NHL"/>
    <property type="match status" value="1"/>
</dbReference>
<dbReference type="EMBL" id="CAJNYT010005263">
    <property type="protein sequence ID" value="CAF3725212.1"/>
    <property type="molecule type" value="Genomic_DNA"/>
</dbReference>
<evidence type="ECO:0000256" key="1">
    <source>
        <dbReference type="ARBA" id="ARBA00022729"/>
    </source>
</evidence>
<feature type="repeat" description="NHL" evidence="4">
    <location>
        <begin position="244"/>
        <end position="280"/>
    </location>
</feature>
<dbReference type="AlphaFoldDB" id="A0A818WKH1"/>
<keyword evidence="1" id="KW-0732">Signal</keyword>
<comment type="caution">
    <text evidence="5">The sequence shown here is derived from an EMBL/GenBank/DDBJ whole genome shotgun (WGS) entry which is preliminary data.</text>
</comment>
<dbReference type="Gene3D" id="2.120.10.30">
    <property type="entry name" value="TolB, C-terminal domain"/>
    <property type="match status" value="2"/>
</dbReference>
<gene>
    <name evidence="5" type="ORF">GRG538_LOCUS29906</name>
</gene>
<reference evidence="5" key="1">
    <citation type="submission" date="2021-02" db="EMBL/GenBank/DDBJ databases">
        <authorList>
            <person name="Nowell W R."/>
        </authorList>
    </citation>
    <scope>NUCLEOTIDE SEQUENCE</scope>
</reference>
<evidence type="ECO:0000256" key="2">
    <source>
        <dbReference type="ARBA" id="ARBA00022737"/>
    </source>
</evidence>
<dbReference type="InterPro" id="IPR011042">
    <property type="entry name" value="6-blade_b-propeller_TolB-like"/>
</dbReference>
<evidence type="ECO:0000256" key="4">
    <source>
        <dbReference type="PROSITE-ProRule" id="PRU00504"/>
    </source>
</evidence>